<sequence>MKVNTYLIVTRYLRSRTSDRRPYITLDCERGGANKPRTKPRVDDKEEEVQAAKLKEEQLMQNEQFRKSHVPPRNILRFFREQNGSCAVSAQKIYNVVAKIKKDVMHGRNTSKEVLCLSAQRYNMPLLEVVGMTPIGKNFTVVTTFIQNEHAKTYR</sequence>
<evidence type="ECO:0000313" key="2">
    <source>
        <dbReference type="Proteomes" id="UP001060085"/>
    </source>
</evidence>
<accession>A0ACC0BY63</accession>
<name>A0ACC0BY63_CATRO</name>
<keyword evidence="2" id="KW-1185">Reference proteome</keyword>
<dbReference type="Proteomes" id="UP001060085">
    <property type="component" value="Linkage Group LG02"/>
</dbReference>
<reference evidence="2" key="1">
    <citation type="journal article" date="2023" name="Nat. Plants">
        <title>Single-cell RNA sequencing provides a high-resolution roadmap for understanding the multicellular compartmentation of specialized metabolism.</title>
        <authorList>
            <person name="Sun S."/>
            <person name="Shen X."/>
            <person name="Li Y."/>
            <person name="Li Y."/>
            <person name="Wang S."/>
            <person name="Li R."/>
            <person name="Zhang H."/>
            <person name="Shen G."/>
            <person name="Guo B."/>
            <person name="Wei J."/>
            <person name="Xu J."/>
            <person name="St-Pierre B."/>
            <person name="Chen S."/>
            <person name="Sun C."/>
        </authorList>
    </citation>
    <scope>NUCLEOTIDE SEQUENCE [LARGE SCALE GENOMIC DNA]</scope>
</reference>
<proteinExistence type="predicted"/>
<organism evidence="1 2">
    <name type="scientific">Catharanthus roseus</name>
    <name type="common">Madagascar periwinkle</name>
    <name type="synonym">Vinca rosea</name>
    <dbReference type="NCBI Taxonomy" id="4058"/>
    <lineage>
        <taxon>Eukaryota</taxon>
        <taxon>Viridiplantae</taxon>
        <taxon>Streptophyta</taxon>
        <taxon>Embryophyta</taxon>
        <taxon>Tracheophyta</taxon>
        <taxon>Spermatophyta</taxon>
        <taxon>Magnoliopsida</taxon>
        <taxon>eudicotyledons</taxon>
        <taxon>Gunneridae</taxon>
        <taxon>Pentapetalae</taxon>
        <taxon>asterids</taxon>
        <taxon>lamiids</taxon>
        <taxon>Gentianales</taxon>
        <taxon>Apocynaceae</taxon>
        <taxon>Rauvolfioideae</taxon>
        <taxon>Vinceae</taxon>
        <taxon>Catharanthinae</taxon>
        <taxon>Catharanthus</taxon>
    </lineage>
</organism>
<gene>
    <name evidence="1" type="ORF">M9H77_08515</name>
</gene>
<comment type="caution">
    <text evidence="1">The sequence shown here is derived from an EMBL/GenBank/DDBJ whole genome shotgun (WGS) entry which is preliminary data.</text>
</comment>
<protein>
    <submittedName>
        <fullName evidence="1">Uncharacterized protein</fullName>
    </submittedName>
</protein>
<dbReference type="EMBL" id="CM044702">
    <property type="protein sequence ID" value="KAI5677565.1"/>
    <property type="molecule type" value="Genomic_DNA"/>
</dbReference>
<evidence type="ECO:0000313" key="1">
    <source>
        <dbReference type="EMBL" id="KAI5677565.1"/>
    </source>
</evidence>